<reference evidence="1" key="1">
    <citation type="submission" date="2018-02" db="EMBL/GenBank/DDBJ databases">
        <title>Rhizophora mucronata_Transcriptome.</title>
        <authorList>
            <person name="Meera S.P."/>
            <person name="Sreeshan A."/>
            <person name="Augustine A."/>
        </authorList>
    </citation>
    <scope>NUCLEOTIDE SEQUENCE</scope>
    <source>
        <tissue evidence="1">Leaf</tissue>
    </source>
</reference>
<name>A0A2P2IJM7_RHIMU</name>
<accession>A0A2P2IJM7</accession>
<dbReference type="AlphaFoldDB" id="A0A2P2IJM7"/>
<proteinExistence type="predicted"/>
<organism evidence="1">
    <name type="scientific">Rhizophora mucronata</name>
    <name type="common">Asiatic mangrove</name>
    <dbReference type="NCBI Taxonomy" id="61149"/>
    <lineage>
        <taxon>Eukaryota</taxon>
        <taxon>Viridiplantae</taxon>
        <taxon>Streptophyta</taxon>
        <taxon>Embryophyta</taxon>
        <taxon>Tracheophyta</taxon>
        <taxon>Spermatophyta</taxon>
        <taxon>Magnoliopsida</taxon>
        <taxon>eudicotyledons</taxon>
        <taxon>Gunneridae</taxon>
        <taxon>Pentapetalae</taxon>
        <taxon>rosids</taxon>
        <taxon>fabids</taxon>
        <taxon>Malpighiales</taxon>
        <taxon>Rhizophoraceae</taxon>
        <taxon>Rhizophora</taxon>
    </lineage>
</organism>
<sequence length="29" mass="3248">MTCHFEPLVLINICLCHSSSSFSALLDEH</sequence>
<protein>
    <submittedName>
        <fullName evidence="1">Uncharacterized protein</fullName>
    </submittedName>
</protein>
<dbReference type="EMBL" id="GGEC01000949">
    <property type="protein sequence ID" value="MBW81432.1"/>
    <property type="molecule type" value="Transcribed_RNA"/>
</dbReference>
<evidence type="ECO:0000313" key="1">
    <source>
        <dbReference type="EMBL" id="MBW81432.1"/>
    </source>
</evidence>